<evidence type="ECO:0000313" key="9">
    <source>
        <dbReference type="Proteomes" id="UP000245934"/>
    </source>
</evidence>
<feature type="transmembrane region" description="Helical" evidence="6">
    <location>
        <begin position="6"/>
        <end position="22"/>
    </location>
</feature>
<name>A0A2V2NG71_9EURY</name>
<evidence type="ECO:0000256" key="4">
    <source>
        <dbReference type="ARBA" id="ARBA00022989"/>
    </source>
</evidence>
<dbReference type="RefSeq" id="WP_109939897.1">
    <property type="nucleotide sequence ID" value="NZ_CP176366.1"/>
</dbReference>
<evidence type="ECO:0000256" key="2">
    <source>
        <dbReference type="ARBA" id="ARBA00022475"/>
    </source>
</evidence>
<keyword evidence="9" id="KW-1185">Reference proteome</keyword>
<feature type="transmembrane region" description="Helical" evidence="6">
    <location>
        <begin position="27"/>
        <end position="47"/>
    </location>
</feature>
<keyword evidence="5 6" id="KW-0472">Membrane</keyword>
<dbReference type="AlphaFoldDB" id="A0A2V2NG71"/>
<evidence type="ECO:0000256" key="3">
    <source>
        <dbReference type="ARBA" id="ARBA00022692"/>
    </source>
</evidence>
<dbReference type="Proteomes" id="UP000245934">
    <property type="component" value="Unassembled WGS sequence"/>
</dbReference>
<organism evidence="8 9">
    <name type="scientific">Methanospirillum stamsii</name>
    <dbReference type="NCBI Taxonomy" id="1277351"/>
    <lineage>
        <taxon>Archaea</taxon>
        <taxon>Methanobacteriati</taxon>
        <taxon>Methanobacteriota</taxon>
        <taxon>Stenosarchaea group</taxon>
        <taxon>Methanomicrobia</taxon>
        <taxon>Methanomicrobiales</taxon>
        <taxon>Methanospirillaceae</taxon>
        <taxon>Methanospirillum</taxon>
    </lineage>
</organism>
<comment type="caution">
    <text evidence="8">The sequence shown here is derived from an EMBL/GenBank/DDBJ whole genome shotgun (WGS) entry which is preliminary data.</text>
</comment>
<reference evidence="8 9" key="1">
    <citation type="submission" date="2018-05" db="EMBL/GenBank/DDBJ databases">
        <title>Draft genome of Methanospirillum stamsii Pt1.</title>
        <authorList>
            <person name="Dueholm M.S."/>
            <person name="Nielsen P.H."/>
            <person name="Bakmann L.F."/>
            <person name="Otzen D.E."/>
        </authorList>
    </citation>
    <scope>NUCLEOTIDE SEQUENCE [LARGE SCALE GENOMIC DNA]</scope>
    <source>
        <strain evidence="8 9">Pt1</strain>
    </source>
</reference>
<evidence type="ECO:0000259" key="7">
    <source>
        <dbReference type="Pfam" id="PF13244"/>
    </source>
</evidence>
<comment type="subcellular location">
    <subcellularLocation>
        <location evidence="1">Cell membrane</location>
        <topology evidence="1">Multi-pass membrane protein</topology>
    </subcellularLocation>
</comment>
<dbReference type="OrthoDB" id="379915at2157"/>
<feature type="domain" description="MrpA C-terminal/MbhD" evidence="7">
    <location>
        <begin position="12"/>
        <end position="75"/>
    </location>
</feature>
<keyword evidence="4 6" id="KW-1133">Transmembrane helix</keyword>
<evidence type="ECO:0000313" key="8">
    <source>
        <dbReference type="EMBL" id="PWR75378.1"/>
    </source>
</evidence>
<gene>
    <name evidence="8" type="ORF">DLD82_04375</name>
</gene>
<evidence type="ECO:0000256" key="5">
    <source>
        <dbReference type="ARBA" id="ARBA00023136"/>
    </source>
</evidence>
<dbReference type="Pfam" id="PF13244">
    <property type="entry name" value="MbhD"/>
    <property type="match status" value="1"/>
</dbReference>
<evidence type="ECO:0000256" key="6">
    <source>
        <dbReference type="SAM" id="Phobius"/>
    </source>
</evidence>
<dbReference type="InterPro" id="IPR025383">
    <property type="entry name" value="MrpA_C/MbhD"/>
</dbReference>
<sequence length="81" mass="8635">MIELIHILVLIGLVITAALIVWQKDLIVAAVTFAAFSFLLSIEFYILQAPDVAIAEAAVGAGVSTAIFIIAIRATHDQEVT</sequence>
<dbReference type="GO" id="GO:0005886">
    <property type="term" value="C:plasma membrane"/>
    <property type="evidence" value="ECO:0007669"/>
    <property type="project" value="UniProtKB-SubCell"/>
</dbReference>
<protein>
    <recommendedName>
        <fullName evidence="7">MrpA C-terminal/MbhD domain-containing protein</fullName>
    </recommendedName>
</protein>
<proteinExistence type="predicted"/>
<feature type="transmembrane region" description="Helical" evidence="6">
    <location>
        <begin position="53"/>
        <end position="72"/>
    </location>
</feature>
<keyword evidence="2" id="KW-1003">Cell membrane</keyword>
<keyword evidence="3 6" id="KW-0812">Transmembrane</keyword>
<evidence type="ECO:0000256" key="1">
    <source>
        <dbReference type="ARBA" id="ARBA00004651"/>
    </source>
</evidence>
<dbReference type="GeneID" id="97609703"/>
<dbReference type="EMBL" id="QGMZ01000010">
    <property type="protein sequence ID" value="PWR75378.1"/>
    <property type="molecule type" value="Genomic_DNA"/>
</dbReference>
<accession>A0A2V2NG71</accession>